<dbReference type="Pfam" id="PF12730">
    <property type="entry name" value="ABC2_membrane_4"/>
    <property type="match status" value="1"/>
</dbReference>
<organism evidence="2 3">
    <name type="scientific">Candidatus Blautia stercoripullorum</name>
    <dbReference type="NCBI Taxonomy" id="2838502"/>
    <lineage>
        <taxon>Bacteria</taxon>
        <taxon>Bacillati</taxon>
        <taxon>Bacillota</taxon>
        <taxon>Clostridia</taxon>
        <taxon>Lachnospirales</taxon>
        <taxon>Lachnospiraceae</taxon>
        <taxon>Blautia</taxon>
    </lineage>
</organism>
<name>A0A9D2R8A0_9FIRM</name>
<feature type="transmembrane region" description="Helical" evidence="1">
    <location>
        <begin position="59"/>
        <end position="81"/>
    </location>
</feature>
<feature type="transmembrane region" description="Helical" evidence="1">
    <location>
        <begin position="20"/>
        <end position="39"/>
    </location>
</feature>
<feature type="transmembrane region" description="Helical" evidence="1">
    <location>
        <begin position="220"/>
        <end position="249"/>
    </location>
</feature>
<keyword evidence="1" id="KW-0472">Membrane</keyword>
<reference evidence="2" key="1">
    <citation type="journal article" date="2021" name="PeerJ">
        <title>Extensive microbial diversity within the chicken gut microbiome revealed by metagenomics and culture.</title>
        <authorList>
            <person name="Gilroy R."/>
            <person name="Ravi A."/>
            <person name="Getino M."/>
            <person name="Pursley I."/>
            <person name="Horton D.L."/>
            <person name="Alikhan N.F."/>
            <person name="Baker D."/>
            <person name="Gharbi K."/>
            <person name="Hall N."/>
            <person name="Watson M."/>
            <person name="Adriaenssens E.M."/>
            <person name="Foster-Nyarko E."/>
            <person name="Jarju S."/>
            <person name="Secka A."/>
            <person name="Antonio M."/>
            <person name="Oren A."/>
            <person name="Chaudhuri R.R."/>
            <person name="La Ragione R."/>
            <person name="Hildebrand F."/>
            <person name="Pallen M.J."/>
        </authorList>
    </citation>
    <scope>NUCLEOTIDE SEQUENCE</scope>
    <source>
        <strain evidence="2">ChiW19-6364</strain>
    </source>
</reference>
<reference evidence="2" key="2">
    <citation type="submission" date="2021-04" db="EMBL/GenBank/DDBJ databases">
        <authorList>
            <person name="Gilroy R."/>
        </authorList>
    </citation>
    <scope>NUCLEOTIDE SEQUENCE</scope>
    <source>
        <strain evidence="2">ChiW19-6364</strain>
    </source>
</reference>
<keyword evidence="1" id="KW-0812">Transmembrane</keyword>
<sequence>MNLLTIFRIELKKIRRTHIFWILLIPLILLWIPAVLNAGSSFGNAAGLSPEMNFFFQSYLGMSWFMYPASLVVITVMLNQLERTNQGILKMLSLPVSTTGLCLGKFLVLLLLSAIQMSLMAVLYYPAAAIASHSTGYDFILPLSTVLYETLVIYFSSIPMAAFYWLIAVCIRTSVFSVGIGLATIVPAVLLINTKIWFAYPMCYPFYIMSQLLSQPQAEVYSLSIDLFPLVPVAVAVTLVCLTISCLCFGRAKRR</sequence>
<protein>
    <submittedName>
        <fullName evidence="2">ABC transporter permease</fullName>
    </submittedName>
</protein>
<keyword evidence="1" id="KW-1133">Transmembrane helix</keyword>
<gene>
    <name evidence="2" type="ORF">H9913_04065</name>
</gene>
<evidence type="ECO:0000256" key="1">
    <source>
        <dbReference type="SAM" id="Phobius"/>
    </source>
</evidence>
<proteinExistence type="predicted"/>
<evidence type="ECO:0000313" key="2">
    <source>
        <dbReference type="EMBL" id="HJD39179.1"/>
    </source>
</evidence>
<dbReference type="AlphaFoldDB" id="A0A9D2R8A0"/>
<feature type="transmembrane region" description="Helical" evidence="1">
    <location>
        <begin position="102"/>
        <end position="125"/>
    </location>
</feature>
<dbReference type="Proteomes" id="UP000823850">
    <property type="component" value="Unassembled WGS sequence"/>
</dbReference>
<feature type="transmembrane region" description="Helical" evidence="1">
    <location>
        <begin position="145"/>
        <end position="167"/>
    </location>
</feature>
<comment type="caution">
    <text evidence="2">The sequence shown here is derived from an EMBL/GenBank/DDBJ whole genome shotgun (WGS) entry which is preliminary data.</text>
</comment>
<dbReference type="EMBL" id="DWUX01000076">
    <property type="protein sequence ID" value="HJD39179.1"/>
    <property type="molecule type" value="Genomic_DNA"/>
</dbReference>
<accession>A0A9D2R8A0</accession>
<feature type="transmembrane region" description="Helical" evidence="1">
    <location>
        <begin position="174"/>
        <end position="200"/>
    </location>
</feature>
<evidence type="ECO:0000313" key="3">
    <source>
        <dbReference type="Proteomes" id="UP000823850"/>
    </source>
</evidence>